<accession>A0ABZ0RSI0</accession>
<dbReference type="InterPro" id="IPR011113">
    <property type="entry name" value="Rho_RNA-bd"/>
</dbReference>
<sequence>MFTPGEITPPVAKTVSETPKADSKPDSKPVAKEASEVAAKSAVESAPASKPTPEAVADDEVTFSSDIKIDQFEEKDAPDPAHAREPREKREPRGGRAPREKRDQQGGRDHKNRQSNSPESRGTDNGEGTKQPAQQGHSGQAPRQPHPNDRHKGGAKGNKFNKNNNNKRNKRGKNRWDKNKGRRGREEDTPIEFGDLLDWELLAKREDILALADELRSGGGEPLDYVRIYNLQLPELREEVAALDIKFSNAPNRDQLINAVVSHAGEKKAAILTTGVLELLEDEDGGLLVYERDSYRVKALSAYVPQAFIEHYGLQRGHIVKAQLQPHREGESCPVVVRIEEVMGRDPETLSEIVPFTERVPYYPTSRILMEADSEAKWDNLSMRVVDCLTPVGFGQRGLIVAPPRTGKTVLMQGMANSIQKNYPNAHLIILLIDERPEEVTDFRRQVSGEVISSTFDEAAESHVHAAEMVIEKARRMVEVGEDVIILLDSITRLARAYNTTMPSSGKILSGGVEANALQKPKRFFGSARNIEDGGSLTIIATALVETGSKMDEVIFEEFKGTGNMELHLDRGLSDKRIFPALSMDKSGTRKEELLYHPDEMLKIYSLRRAMKGLPSTDAMEMLIQRIKKTNTNAEFLMSVAR</sequence>
<keyword evidence="6 9" id="KW-0694">RNA-binding</keyword>
<evidence type="ECO:0000313" key="14">
    <source>
        <dbReference type="EMBL" id="WPJ98214.1"/>
    </source>
</evidence>
<evidence type="ECO:0000313" key="15">
    <source>
        <dbReference type="Proteomes" id="UP001324993"/>
    </source>
</evidence>
<keyword evidence="1 9" id="KW-0806">Transcription termination</keyword>
<protein>
    <recommendedName>
        <fullName evidence="9 10">Transcription termination factor Rho</fullName>
        <ecNumber evidence="9 10">3.6.4.-</ecNumber>
    </recommendedName>
    <alternativeName>
        <fullName evidence="9">ATP-dependent helicase Rho</fullName>
    </alternativeName>
</protein>
<dbReference type="Pfam" id="PF00006">
    <property type="entry name" value="ATP-synt_ab"/>
    <property type="match status" value="1"/>
</dbReference>
<keyword evidence="3 9" id="KW-0378">Hydrolase</keyword>
<feature type="compositionally biased region" description="Basic and acidic residues" evidence="12">
    <location>
        <begin position="67"/>
        <end position="109"/>
    </location>
</feature>
<dbReference type="InterPro" id="IPR012340">
    <property type="entry name" value="NA-bd_OB-fold"/>
</dbReference>
<keyword evidence="8 9" id="KW-0804">Transcription</keyword>
<dbReference type="NCBIfam" id="NF006886">
    <property type="entry name" value="PRK09376.1"/>
    <property type="match status" value="1"/>
</dbReference>
<dbReference type="CDD" id="cd01128">
    <property type="entry name" value="rho_factor_C"/>
    <property type="match status" value="1"/>
</dbReference>
<evidence type="ECO:0000256" key="4">
    <source>
        <dbReference type="ARBA" id="ARBA00022806"/>
    </source>
</evidence>
<evidence type="ECO:0000256" key="11">
    <source>
        <dbReference type="PROSITE-ProRule" id="PRU01203"/>
    </source>
</evidence>
<dbReference type="EMBL" id="CP138858">
    <property type="protein sequence ID" value="WPJ98214.1"/>
    <property type="molecule type" value="Genomic_DNA"/>
</dbReference>
<gene>
    <name evidence="9 14" type="primary">rho</name>
    <name evidence="14" type="ORF">SH580_15550</name>
</gene>
<evidence type="ECO:0000256" key="5">
    <source>
        <dbReference type="ARBA" id="ARBA00022840"/>
    </source>
</evidence>
<dbReference type="SUPFAM" id="SSF52540">
    <property type="entry name" value="P-loop containing nucleoside triphosphate hydrolases"/>
    <property type="match status" value="1"/>
</dbReference>
<organism evidence="14 15">
    <name type="scientific">Coraliomargarita algicola</name>
    <dbReference type="NCBI Taxonomy" id="3092156"/>
    <lineage>
        <taxon>Bacteria</taxon>
        <taxon>Pseudomonadati</taxon>
        <taxon>Verrucomicrobiota</taxon>
        <taxon>Opitutia</taxon>
        <taxon>Puniceicoccales</taxon>
        <taxon>Coraliomargaritaceae</taxon>
        <taxon>Coraliomargarita</taxon>
    </lineage>
</organism>
<evidence type="ECO:0000256" key="6">
    <source>
        <dbReference type="ARBA" id="ARBA00022884"/>
    </source>
</evidence>
<dbReference type="InterPro" id="IPR000194">
    <property type="entry name" value="ATPase_F1/V1/A1_a/bsu_nucl-bd"/>
</dbReference>
<feature type="compositionally biased region" description="Basic and acidic residues" evidence="12">
    <location>
        <begin position="19"/>
        <end position="35"/>
    </location>
</feature>
<evidence type="ECO:0000256" key="3">
    <source>
        <dbReference type="ARBA" id="ARBA00022801"/>
    </source>
</evidence>
<evidence type="ECO:0000256" key="12">
    <source>
        <dbReference type="SAM" id="MobiDB-lite"/>
    </source>
</evidence>
<dbReference type="PANTHER" id="PTHR46425:SF1">
    <property type="entry name" value="TRANSCRIPTION TERMINATION FACTOR RHO"/>
    <property type="match status" value="1"/>
</dbReference>
<keyword evidence="15" id="KW-1185">Reference proteome</keyword>
<dbReference type="InterPro" id="IPR003593">
    <property type="entry name" value="AAA+_ATPase"/>
</dbReference>
<comment type="similarity">
    <text evidence="9 11">Belongs to the Rho family.</text>
</comment>
<dbReference type="HAMAP" id="MF_01884">
    <property type="entry name" value="Rho"/>
    <property type="match status" value="1"/>
</dbReference>
<dbReference type="InterPro" id="IPR004665">
    <property type="entry name" value="Term_rho"/>
</dbReference>
<dbReference type="PANTHER" id="PTHR46425">
    <property type="entry name" value="TRANSCRIPTION TERMINATION FACTOR RHO"/>
    <property type="match status" value="1"/>
</dbReference>
<dbReference type="SUPFAM" id="SSF50249">
    <property type="entry name" value="Nucleic acid-binding proteins"/>
    <property type="match status" value="1"/>
</dbReference>
<feature type="compositionally biased region" description="Low complexity" evidence="12">
    <location>
        <begin position="36"/>
        <end position="51"/>
    </location>
</feature>
<comment type="caution">
    <text evidence="9">Lacks conserved residue(s) required for the propagation of feature annotation.</text>
</comment>
<keyword evidence="2 9" id="KW-0547">Nucleotide-binding</keyword>
<keyword evidence="7 9" id="KW-0805">Transcription regulation</keyword>
<feature type="binding site" evidence="9">
    <location>
        <begin position="405"/>
        <end position="410"/>
    </location>
    <ligand>
        <name>ATP</name>
        <dbReference type="ChEBI" id="CHEBI:30616"/>
    </ligand>
</feature>
<dbReference type="Gene3D" id="2.40.50.140">
    <property type="entry name" value="Nucleic acid-binding proteins"/>
    <property type="match status" value="1"/>
</dbReference>
<evidence type="ECO:0000259" key="13">
    <source>
        <dbReference type="PROSITE" id="PS51856"/>
    </source>
</evidence>
<feature type="compositionally biased region" description="Polar residues" evidence="12">
    <location>
        <begin position="126"/>
        <end position="138"/>
    </location>
</feature>
<dbReference type="InterPro" id="IPR041703">
    <property type="entry name" value="Rho_factor_ATP-bd"/>
</dbReference>
<dbReference type="SMART" id="SM00382">
    <property type="entry name" value="AAA"/>
    <property type="match status" value="1"/>
</dbReference>
<evidence type="ECO:0000256" key="8">
    <source>
        <dbReference type="ARBA" id="ARBA00023163"/>
    </source>
</evidence>
<dbReference type="Proteomes" id="UP001324993">
    <property type="component" value="Chromosome"/>
</dbReference>
<proteinExistence type="inferred from homology"/>
<feature type="compositionally biased region" description="Basic and acidic residues" evidence="12">
    <location>
        <begin position="174"/>
        <end position="188"/>
    </location>
</feature>
<name>A0ABZ0RSI0_9BACT</name>
<dbReference type="Gene3D" id="3.40.50.300">
    <property type="entry name" value="P-loop containing nucleotide triphosphate hydrolases"/>
    <property type="match status" value="1"/>
</dbReference>
<comment type="subunit">
    <text evidence="9">Homohexamer. The homohexamer assembles into an open ring structure.</text>
</comment>
<keyword evidence="4 9" id="KW-0347">Helicase</keyword>
<feature type="binding site" evidence="9">
    <location>
        <position position="436"/>
    </location>
    <ligand>
        <name>ATP</name>
        <dbReference type="ChEBI" id="CHEBI:30616"/>
    </ligand>
</feature>
<reference evidence="14 15" key="1">
    <citation type="submission" date="2023-11" db="EMBL/GenBank/DDBJ databases">
        <title>Coraliomargarita sp. nov., isolated from marine algae.</title>
        <authorList>
            <person name="Lee J.K."/>
            <person name="Baek J.H."/>
            <person name="Kim J.M."/>
            <person name="Choi D.G."/>
            <person name="Jeon C.O."/>
        </authorList>
    </citation>
    <scope>NUCLEOTIDE SEQUENCE [LARGE SCALE GENOMIC DNA]</scope>
    <source>
        <strain evidence="14 15">J2-16</strain>
    </source>
</reference>
<keyword evidence="5 9" id="KW-0067">ATP-binding</keyword>
<feature type="binding site" evidence="9">
    <location>
        <begin position="393"/>
        <end position="398"/>
    </location>
    <ligand>
        <name>ATP</name>
        <dbReference type="ChEBI" id="CHEBI:30616"/>
    </ligand>
</feature>
<feature type="region of interest" description="Disordered" evidence="12">
    <location>
        <begin position="1"/>
        <end position="188"/>
    </location>
</feature>
<dbReference type="Pfam" id="PF07497">
    <property type="entry name" value="Rho_RNA_bind"/>
    <property type="match status" value="1"/>
</dbReference>
<dbReference type="PROSITE" id="PS51856">
    <property type="entry name" value="RHO_RNA_BD"/>
    <property type="match status" value="1"/>
</dbReference>
<dbReference type="EC" id="3.6.4.-" evidence="9 10"/>
<evidence type="ECO:0000256" key="1">
    <source>
        <dbReference type="ARBA" id="ARBA00022472"/>
    </source>
</evidence>
<evidence type="ECO:0000256" key="10">
    <source>
        <dbReference type="NCBIfam" id="TIGR00767"/>
    </source>
</evidence>
<evidence type="ECO:0000256" key="7">
    <source>
        <dbReference type="ARBA" id="ARBA00023015"/>
    </source>
</evidence>
<evidence type="ECO:0000256" key="9">
    <source>
        <dbReference type="HAMAP-Rule" id="MF_01884"/>
    </source>
</evidence>
<evidence type="ECO:0000256" key="2">
    <source>
        <dbReference type="ARBA" id="ARBA00022741"/>
    </source>
</evidence>
<dbReference type="NCBIfam" id="TIGR00767">
    <property type="entry name" value="rho"/>
    <property type="match status" value="1"/>
</dbReference>
<feature type="domain" description="Rho RNA-BD" evidence="13">
    <location>
        <begin position="270"/>
        <end position="346"/>
    </location>
</feature>
<dbReference type="InterPro" id="IPR027417">
    <property type="entry name" value="P-loop_NTPase"/>
</dbReference>
<comment type="function">
    <text evidence="9">Facilitates transcription termination by a mechanism that involves Rho binding to the nascent RNA, activation of Rho's RNA-dependent ATPase activity, and release of the mRNA from the DNA template.</text>
</comment>